<keyword evidence="4" id="KW-1185">Reference proteome</keyword>
<evidence type="ECO:0000313" key="3">
    <source>
        <dbReference type="EMBL" id="MFD3275636.1"/>
    </source>
</evidence>
<dbReference type="RefSeq" id="WP_377975754.1">
    <property type="nucleotide sequence ID" value="NZ_JBBKYA010000003.1"/>
</dbReference>
<evidence type="ECO:0000313" key="4">
    <source>
        <dbReference type="Proteomes" id="UP001598114"/>
    </source>
</evidence>
<dbReference type="Pfam" id="PF18962">
    <property type="entry name" value="Por_Secre_tail"/>
    <property type="match status" value="1"/>
</dbReference>
<organism evidence="3 4">
    <name type="scientific">Aquirufa echingensis</name>
    <dbReference type="NCBI Taxonomy" id="3096516"/>
    <lineage>
        <taxon>Bacteria</taxon>
        <taxon>Pseudomonadati</taxon>
        <taxon>Bacteroidota</taxon>
        <taxon>Cytophagia</taxon>
        <taxon>Cytophagales</taxon>
        <taxon>Flectobacillaceae</taxon>
        <taxon>Aquirufa</taxon>
    </lineage>
</organism>
<feature type="chain" id="PRO_5046873905" evidence="1">
    <location>
        <begin position="21"/>
        <end position="175"/>
    </location>
</feature>
<evidence type="ECO:0000259" key="2">
    <source>
        <dbReference type="Pfam" id="PF18962"/>
    </source>
</evidence>
<feature type="domain" description="Secretion system C-terminal sorting" evidence="2">
    <location>
        <begin position="99"/>
        <end position="167"/>
    </location>
</feature>
<name>A0ABW6D1G6_9BACT</name>
<sequence>MKKLLILCALCLIIGVSAHAQKLMNSTISGGGATKMLNGQYFSHVVGQTSVAGTYSNGKLAIRQGFKQPGFGVSYKTQPIASVTNTNKDPDAMITFTAYPNPFLDHVTISLSEEVDYPTQISIFDLVGNPIYEKSFPNLTKLIDVTNLGMLRSGQYILHITQKGKPTTMILIKEL</sequence>
<protein>
    <submittedName>
        <fullName evidence="3">T9SS type A sorting domain-containing protein</fullName>
    </submittedName>
</protein>
<comment type="caution">
    <text evidence="3">The sequence shown here is derived from an EMBL/GenBank/DDBJ whole genome shotgun (WGS) entry which is preliminary data.</text>
</comment>
<dbReference type="NCBIfam" id="TIGR04183">
    <property type="entry name" value="Por_Secre_tail"/>
    <property type="match status" value="1"/>
</dbReference>
<dbReference type="InterPro" id="IPR026444">
    <property type="entry name" value="Secre_tail"/>
</dbReference>
<keyword evidence="1" id="KW-0732">Signal</keyword>
<proteinExistence type="predicted"/>
<evidence type="ECO:0000256" key="1">
    <source>
        <dbReference type="SAM" id="SignalP"/>
    </source>
</evidence>
<feature type="signal peptide" evidence="1">
    <location>
        <begin position="1"/>
        <end position="20"/>
    </location>
</feature>
<dbReference type="Proteomes" id="UP001598114">
    <property type="component" value="Unassembled WGS sequence"/>
</dbReference>
<accession>A0ABW6D1G6</accession>
<dbReference type="EMBL" id="JBBKYA010000003">
    <property type="protein sequence ID" value="MFD3275636.1"/>
    <property type="molecule type" value="Genomic_DNA"/>
</dbReference>
<reference evidence="3 4" key="1">
    <citation type="submission" date="2024-03" db="EMBL/GenBank/DDBJ databases">
        <title>Aquirufa genome sequencing.</title>
        <authorList>
            <person name="Pitt A."/>
            <person name="Hahn M.W."/>
        </authorList>
    </citation>
    <scope>NUCLEOTIDE SEQUENCE [LARGE SCALE GENOMIC DNA]</scope>
    <source>
        <strain evidence="3 4">PLAD-142S6K</strain>
    </source>
</reference>
<gene>
    <name evidence="3" type="ORF">SKC38_05295</name>
</gene>